<evidence type="ECO:0000313" key="2">
    <source>
        <dbReference type="Proteomes" id="UP000001175"/>
    </source>
</evidence>
<sequence>MTSAGPYQSRLFNLILRQGRQWRDRVRQKLRGLKLFSRWTLELLAVPFLAFWRSRDQAPTMAGQSTAESTALPSDHPVQDVLSIAQRWTFRLADAPRSWLQRRPPSAIVRGVATDLSDRSLVLVDHHNQLVSLSSEQRLLLQQRLVWWLAQRRQLLSSRRRFGLRGLRSLLLLPFRPLAQVLQLTAVTTPEPLPLPAATTISLPPIAGTPPRIGLPPAIADTTLDAQVTSVGYIRHPLQFLVDWLDRAIAWCEQALFRLWQWLRSLWDH</sequence>
<dbReference type="KEGG" id="syc:syc2387_c"/>
<organism evidence="1 2">
    <name type="scientific">Synechococcus sp. (strain ATCC 27144 / PCC 6301 / SAUG 1402/1)</name>
    <name type="common">Anacystis nidulans</name>
    <dbReference type="NCBI Taxonomy" id="269084"/>
    <lineage>
        <taxon>Bacteria</taxon>
        <taxon>Bacillati</taxon>
        <taxon>Cyanobacteriota</taxon>
        <taxon>Cyanophyceae</taxon>
        <taxon>Synechococcales</taxon>
        <taxon>Synechococcaceae</taxon>
        <taxon>Synechococcus</taxon>
    </lineage>
</organism>
<proteinExistence type="predicted"/>
<dbReference type="RefSeq" id="WP_011244697.1">
    <property type="nucleotide sequence ID" value="NC_006576.1"/>
</dbReference>
<evidence type="ECO:0000313" key="1">
    <source>
        <dbReference type="EMBL" id="BAD80577.1"/>
    </source>
</evidence>
<gene>
    <name evidence="1" type="ordered locus">syc2387_c</name>
</gene>
<dbReference type="Proteomes" id="UP000001175">
    <property type="component" value="Chromosome"/>
</dbReference>
<name>A0A0H3K5U6_SYNP6</name>
<dbReference type="GeneID" id="72430574"/>
<reference evidence="1 2" key="1">
    <citation type="journal article" date="2007" name="Photosyn. Res.">
        <title>Complete nucleotide sequence of the freshwater unicellular cyanobacterium Synechococcus elongatus PCC 6301 chromosome: gene content and organization.</title>
        <authorList>
            <person name="Sugita C."/>
            <person name="Ogata K."/>
            <person name="Shikata M."/>
            <person name="Jikuya H."/>
            <person name="Takano J."/>
            <person name="Furumichi M."/>
            <person name="Kanehisa M."/>
            <person name="Omata T."/>
            <person name="Sugiura M."/>
            <person name="Sugita M."/>
        </authorList>
    </citation>
    <scope>NUCLEOTIDE SEQUENCE [LARGE SCALE GENOMIC DNA]</scope>
    <source>
        <strain evidence="2">ATCC 27144 / PCC 6301 / SAUG 1402/1</strain>
    </source>
</reference>
<dbReference type="eggNOG" id="ENOG502ZYZU">
    <property type="taxonomic scope" value="Bacteria"/>
</dbReference>
<accession>A0A0H3K5U6</accession>
<protein>
    <submittedName>
        <fullName evidence="1">Uncharacterized protein</fullName>
    </submittedName>
</protein>
<dbReference type="EMBL" id="AP008231">
    <property type="protein sequence ID" value="BAD80577.1"/>
    <property type="molecule type" value="Genomic_DNA"/>
</dbReference>
<dbReference type="AlphaFoldDB" id="A0A0H3K5U6"/>